<feature type="active site" description="Proton acceptor" evidence="4">
    <location>
        <position position="435"/>
    </location>
</feature>
<keyword evidence="3 5" id="KW-0274">FAD</keyword>
<dbReference type="InterPro" id="IPR001100">
    <property type="entry name" value="Pyr_nuc-diS_OxRdtase"/>
</dbReference>
<proteinExistence type="inferred from homology"/>
<feature type="binding site" evidence="5">
    <location>
        <begin position="141"/>
        <end position="143"/>
    </location>
    <ligand>
        <name>FAD</name>
        <dbReference type="ChEBI" id="CHEBI:57692"/>
    </ligand>
</feature>
<dbReference type="GO" id="GO:0003955">
    <property type="term" value="F:NAD(P)H dehydrogenase (quinone) activity"/>
    <property type="evidence" value="ECO:0007669"/>
    <property type="project" value="TreeGrafter"/>
</dbReference>
<dbReference type="GO" id="GO:0050660">
    <property type="term" value="F:flavin adenine dinucleotide binding"/>
    <property type="evidence" value="ECO:0007669"/>
    <property type="project" value="TreeGrafter"/>
</dbReference>
<gene>
    <name evidence="9" type="ORF">FOY91_12395</name>
</gene>
<keyword evidence="5" id="KW-0547">Nucleotide-binding</keyword>
<evidence type="ECO:0000259" key="7">
    <source>
        <dbReference type="Pfam" id="PF02852"/>
    </source>
</evidence>
<dbReference type="PANTHER" id="PTHR43014:SF4">
    <property type="entry name" value="PYRIDINE NUCLEOTIDE-DISULFIDE OXIDOREDUCTASE RCLA-RELATED"/>
    <property type="match status" value="1"/>
</dbReference>
<keyword evidence="2" id="KW-0285">Flavoprotein</keyword>
<feature type="binding site" evidence="5">
    <location>
        <begin position="178"/>
        <end position="185"/>
    </location>
    <ligand>
        <name>NAD(+)</name>
        <dbReference type="ChEBI" id="CHEBI:57540"/>
    </ligand>
</feature>
<comment type="similarity">
    <text evidence="1">Belongs to the class-I pyridine nucleotide-disulfide oxidoreductase family.</text>
</comment>
<dbReference type="GO" id="GO:0004148">
    <property type="term" value="F:dihydrolipoyl dehydrogenase (NADH) activity"/>
    <property type="evidence" value="ECO:0007669"/>
    <property type="project" value="UniProtKB-EC"/>
</dbReference>
<dbReference type="EMBL" id="VNIM01000048">
    <property type="protein sequence ID" value="TVV73334.1"/>
    <property type="molecule type" value="Genomic_DNA"/>
</dbReference>
<evidence type="ECO:0000256" key="3">
    <source>
        <dbReference type="ARBA" id="ARBA00022827"/>
    </source>
</evidence>
<dbReference type="EC" id="1.8.1.4" evidence="9"/>
<dbReference type="SUPFAM" id="SSF55424">
    <property type="entry name" value="FAD/NAD-linked reductases, dimerisation (C-terminal) domain"/>
    <property type="match status" value="1"/>
</dbReference>
<dbReference type="RefSeq" id="WP_145152243.1">
    <property type="nucleotide sequence ID" value="NZ_VNIM01000048.1"/>
</dbReference>
<reference evidence="9 10" key="1">
    <citation type="submission" date="2019-07" db="EMBL/GenBank/DDBJ databases">
        <title>Sphingomonas solaris sp. nov., isolated from a solar panel from Boston, Massachusetts.</title>
        <authorList>
            <person name="Tanner K."/>
            <person name="Pascual J."/>
            <person name="Mancuso C."/>
            <person name="Pereto J."/>
            <person name="Khalil A."/>
            <person name="Vilanova C."/>
        </authorList>
    </citation>
    <scope>NUCLEOTIDE SEQUENCE [LARGE SCALE GENOMIC DNA]</scope>
    <source>
        <strain evidence="9 10">R4DWN</strain>
    </source>
</reference>
<dbReference type="InterPro" id="IPR023753">
    <property type="entry name" value="FAD/NAD-binding_dom"/>
</dbReference>
<accession>A0A558R1T2</accession>
<evidence type="ECO:0000256" key="2">
    <source>
        <dbReference type="ARBA" id="ARBA00022630"/>
    </source>
</evidence>
<dbReference type="InterPro" id="IPR016156">
    <property type="entry name" value="FAD/NAD-linked_Rdtase_dimer_sf"/>
</dbReference>
<feature type="binding site" evidence="5">
    <location>
        <position position="53"/>
    </location>
    <ligand>
        <name>FAD</name>
        <dbReference type="ChEBI" id="CHEBI:57692"/>
    </ligand>
</feature>
<evidence type="ECO:0000256" key="4">
    <source>
        <dbReference type="PIRSR" id="PIRSR000350-2"/>
    </source>
</evidence>
<dbReference type="PANTHER" id="PTHR43014">
    <property type="entry name" value="MERCURIC REDUCTASE"/>
    <property type="match status" value="1"/>
</dbReference>
<dbReference type="AlphaFoldDB" id="A0A558R1T2"/>
<keyword evidence="5" id="KW-0520">NAD</keyword>
<evidence type="ECO:0000256" key="1">
    <source>
        <dbReference type="ARBA" id="ARBA00007532"/>
    </source>
</evidence>
<keyword evidence="10" id="KW-1185">Reference proteome</keyword>
<evidence type="ECO:0000313" key="10">
    <source>
        <dbReference type="Proteomes" id="UP000318681"/>
    </source>
</evidence>
<dbReference type="Pfam" id="PF07992">
    <property type="entry name" value="Pyr_redox_2"/>
    <property type="match status" value="1"/>
</dbReference>
<evidence type="ECO:0000256" key="5">
    <source>
        <dbReference type="PIRSR" id="PIRSR000350-3"/>
    </source>
</evidence>
<dbReference type="NCBIfam" id="NF004939">
    <property type="entry name" value="PRK06292.1-1"/>
    <property type="match status" value="1"/>
</dbReference>
<evidence type="ECO:0000256" key="6">
    <source>
        <dbReference type="PIRSR" id="PIRSR000350-4"/>
    </source>
</evidence>
<name>A0A558R1T2_9SPHN</name>
<feature type="binding site" evidence="5">
    <location>
        <position position="265"/>
    </location>
    <ligand>
        <name>NAD(+)</name>
        <dbReference type="ChEBI" id="CHEBI:57540"/>
    </ligand>
</feature>
<dbReference type="OrthoDB" id="7495837at2"/>
<organism evidence="9 10">
    <name type="scientific">Alterirhizorhabdus solaris</name>
    <dbReference type="NCBI Taxonomy" id="2529389"/>
    <lineage>
        <taxon>Bacteria</taxon>
        <taxon>Pseudomonadati</taxon>
        <taxon>Pseudomonadota</taxon>
        <taxon>Alphaproteobacteria</taxon>
        <taxon>Sphingomonadales</taxon>
        <taxon>Rhizorhabdaceae</taxon>
        <taxon>Alterirhizorhabdus</taxon>
    </lineage>
</organism>
<dbReference type="Pfam" id="PF02852">
    <property type="entry name" value="Pyr_redox_dim"/>
    <property type="match status" value="1"/>
</dbReference>
<protein>
    <submittedName>
        <fullName evidence="9">Dihydrolipoyl dehydrogenase</fullName>
        <ecNumber evidence="9">1.8.1.4</ecNumber>
    </submittedName>
</protein>
<feature type="disulfide bond" description="Redox-active" evidence="6">
    <location>
        <begin position="44"/>
        <end position="49"/>
    </location>
</feature>
<dbReference type="Gene3D" id="3.50.50.60">
    <property type="entry name" value="FAD/NAD(P)-binding domain"/>
    <property type="match status" value="2"/>
</dbReference>
<comment type="cofactor">
    <cofactor evidence="5">
        <name>FAD</name>
        <dbReference type="ChEBI" id="CHEBI:57692"/>
    </cofactor>
    <text evidence="5">Binds 1 FAD per subunit.</text>
</comment>
<dbReference type="PIRSF" id="PIRSF000350">
    <property type="entry name" value="Mercury_reductase_MerA"/>
    <property type="match status" value="1"/>
</dbReference>
<feature type="binding site" evidence="5">
    <location>
        <position position="307"/>
    </location>
    <ligand>
        <name>FAD</name>
        <dbReference type="ChEBI" id="CHEBI:57692"/>
    </ligand>
</feature>
<dbReference type="InterPro" id="IPR004099">
    <property type="entry name" value="Pyr_nucl-diS_OxRdtase_dimer"/>
</dbReference>
<sequence length="469" mass="48449">MPGDMRCDVAIIGAGTAGLAAERSARRAGATTLLIDPAFSGTTCANVGCMPSKLLIAAAGAAEAVRRAATFGIDATPRVDGPAVMRRLRRERDAFAEGTRAQIERLPAGIRVKAKATFGDGGTLALEDGRRITAKAIVIATGSQPNVPKAFDAIRDFVLTNETVFELDDLPGRLAVIGAGALGLELGQAMARLGVKVTLLDEKDALAGLDDAEIGGMLKAIMARDLELHLGVSIAADTVDGGARLRWSGASSGEARFDRVLVAAGRPPALHGLGLETTGLALDEHGTPEFDRETMRCGNSGIFIAGDVDADRPVLHEASAEGAIAGANAAAFPHVEKARRFVPMSIMFTDPPLAIVGRKAADDLVTGTADYRDQGRARVEARADGMAQLRAAPGDGRLLGATLLCPGADHLGHLLAWSIESGATAGDLLARPFYHPTLEEGLKPALRAICAQVGVKLPAGSDEEGASGA</sequence>
<dbReference type="PRINTS" id="PR00368">
    <property type="entry name" value="FADPNR"/>
</dbReference>
<feature type="domain" description="FAD/NAD(P)-binding" evidence="8">
    <location>
        <begin position="8"/>
        <end position="319"/>
    </location>
</feature>
<dbReference type="Gene3D" id="3.30.390.30">
    <property type="match status" value="1"/>
</dbReference>
<dbReference type="Proteomes" id="UP000318681">
    <property type="component" value="Unassembled WGS sequence"/>
</dbReference>
<evidence type="ECO:0000313" key="9">
    <source>
        <dbReference type="EMBL" id="TVV73334.1"/>
    </source>
</evidence>
<evidence type="ECO:0000259" key="8">
    <source>
        <dbReference type="Pfam" id="PF07992"/>
    </source>
</evidence>
<dbReference type="SUPFAM" id="SSF51905">
    <property type="entry name" value="FAD/NAD(P)-binding domain"/>
    <property type="match status" value="1"/>
</dbReference>
<feature type="domain" description="Pyridine nucleotide-disulphide oxidoreductase dimerisation" evidence="7">
    <location>
        <begin position="345"/>
        <end position="444"/>
    </location>
</feature>
<keyword evidence="9" id="KW-0560">Oxidoreductase</keyword>
<dbReference type="InterPro" id="IPR036188">
    <property type="entry name" value="FAD/NAD-bd_sf"/>
</dbReference>
<comment type="caution">
    <text evidence="9">The sequence shown here is derived from an EMBL/GenBank/DDBJ whole genome shotgun (WGS) entry which is preliminary data.</text>
</comment>
<dbReference type="PRINTS" id="PR00411">
    <property type="entry name" value="PNDRDTASEI"/>
</dbReference>